<comment type="caution">
    <text evidence="2">The sequence shown here is derived from an EMBL/GenBank/DDBJ whole genome shotgun (WGS) entry which is preliminary data.</text>
</comment>
<dbReference type="Proteomes" id="UP001557470">
    <property type="component" value="Unassembled WGS sequence"/>
</dbReference>
<dbReference type="EMBL" id="JAGEUA010000001">
    <property type="protein sequence ID" value="KAL1023993.1"/>
    <property type="molecule type" value="Genomic_DNA"/>
</dbReference>
<evidence type="ECO:0000256" key="1">
    <source>
        <dbReference type="SAM" id="SignalP"/>
    </source>
</evidence>
<sequence length="288" mass="32052">MTRSNCSKILVLLILAFIVCLPDFLTPGVNFRCVPFDPCEYQEVTSQCTSKLNPADQKPVCVDNHGNFRRNRSDSKTIWFLCDTVTDLSGLYGNDSISGGYEEASMMWEGVNVSITLYGLKMERKDEDEEKRKEEGQAEIYCCVQTLPLSTSTNQSQCLLHIHTQGTNHSSTSDLLGPPRDQCFWVISAVVLLLMVLLTTTQIKTHCCIRKPRALLISSIYPDQSAVTLSQLHSPGLLISRIKAFHWTDSLSPIPEEGITEGYTSCAVSEEEEPLQGNHGNQTGFHGE</sequence>
<keyword evidence="1" id="KW-0732">Signal</keyword>
<name>A0ABD0XRN3_UMBPY</name>
<reference evidence="2 3" key="1">
    <citation type="submission" date="2024-06" db="EMBL/GenBank/DDBJ databases">
        <authorList>
            <person name="Pan Q."/>
            <person name="Wen M."/>
            <person name="Jouanno E."/>
            <person name="Zahm M."/>
            <person name="Klopp C."/>
            <person name="Cabau C."/>
            <person name="Louis A."/>
            <person name="Berthelot C."/>
            <person name="Parey E."/>
            <person name="Roest Crollius H."/>
            <person name="Montfort J."/>
            <person name="Robinson-Rechavi M."/>
            <person name="Bouchez O."/>
            <person name="Lampietro C."/>
            <person name="Lopez Roques C."/>
            <person name="Donnadieu C."/>
            <person name="Postlethwait J."/>
            <person name="Bobe J."/>
            <person name="Verreycken H."/>
            <person name="Guiguen Y."/>
        </authorList>
    </citation>
    <scope>NUCLEOTIDE SEQUENCE [LARGE SCALE GENOMIC DNA]</scope>
    <source>
        <strain evidence="2">Up_M1</strain>
        <tissue evidence="2">Testis</tissue>
    </source>
</reference>
<accession>A0ABD0XRN3</accession>
<evidence type="ECO:0000313" key="3">
    <source>
        <dbReference type="Proteomes" id="UP001557470"/>
    </source>
</evidence>
<proteinExistence type="predicted"/>
<gene>
    <name evidence="2" type="ORF">UPYG_G00050000</name>
</gene>
<feature type="chain" id="PRO_5044841584" evidence="1">
    <location>
        <begin position="23"/>
        <end position="288"/>
    </location>
</feature>
<feature type="signal peptide" evidence="1">
    <location>
        <begin position="1"/>
        <end position="22"/>
    </location>
</feature>
<evidence type="ECO:0000313" key="2">
    <source>
        <dbReference type="EMBL" id="KAL1023993.1"/>
    </source>
</evidence>
<keyword evidence="3" id="KW-1185">Reference proteome</keyword>
<organism evidence="2 3">
    <name type="scientific">Umbra pygmaea</name>
    <name type="common">Eastern mudminnow</name>
    <dbReference type="NCBI Taxonomy" id="75934"/>
    <lineage>
        <taxon>Eukaryota</taxon>
        <taxon>Metazoa</taxon>
        <taxon>Chordata</taxon>
        <taxon>Craniata</taxon>
        <taxon>Vertebrata</taxon>
        <taxon>Euteleostomi</taxon>
        <taxon>Actinopterygii</taxon>
        <taxon>Neopterygii</taxon>
        <taxon>Teleostei</taxon>
        <taxon>Protacanthopterygii</taxon>
        <taxon>Esociformes</taxon>
        <taxon>Umbridae</taxon>
        <taxon>Umbra</taxon>
    </lineage>
</organism>
<dbReference type="AlphaFoldDB" id="A0ABD0XRN3"/>
<protein>
    <submittedName>
        <fullName evidence="2">Uncharacterized protein</fullName>
    </submittedName>
</protein>